<evidence type="ECO:0000256" key="5">
    <source>
        <dbReference type="ARBA" id="ARBA00022801"/>
    </source>
</evidence>
<evidence type="ECO:0000256" key="1">
    <source>
        <dbReference type="ARBA" id="ARBA00022553"/>
    </source>
</evidence>
<keyword evidence="4" id="KW-0547">Nucleotide-binding</keyword>
<organism evidence="6">
    <name type="scientific">Microbacterium sp. A8/3-1</name>
    <dbReference type="NCBI Taxonomy" id="3160749"/>
    <lineage>
        <taxon>Bacteria</taxon>
        <taxon>Bacillati</taxon>
        <taxon>Actinomycetota</taxon>
        <taxon>Actinomycetes</taxon>
        <taxon>Micrococcales</taxon>
        <taxon>Microbacteriaceae</taxon>
        <taxon>Microbacterium</taxon>
    </lineage>
</organism>
<proteinExistence type="predicted"/>
<dbReference type="RefSeq" id="WP_282214125.1">
    <property type="nucleotide sequence ID" value="NZ_CP158357.1"/>
</dbReference>
<evidence type="ECO:0000256" key="4">
    <source>
        <dbReference type="ARBA" id="ARBA00022741"/>
    </source>
</evidence>
<keyword evidence="1" id="KW-0597">Phosphoprotein</keyword>
<name>A0AAU7W0U4_9MICO</name>
<dbReference type="InterPro" id="IPR051813">
    <property type="entry name" value="HepT_RNase_toxin"/>
</dbReference>
<dbReference type="GO" id="GO:0000166">
    <property type="term" value="F:nucleotide binding"/>
    <property type="evidence" value="ECO:0007669"/>
    <property type="project" value="UniProtKB-KW"/>
</dbReference>
<accession>A0AAU7W0U4</accession>
<dbReference type="GO" id="GO:0110001">
    <property type="term" value="C:toxin-antitoxin complex"/>
    <property type="evidence" value="ECO:0007669"/>
    <property type="project" value="InterPro"/>
</dbReference>
<dbReference type="AlphaFoldDB" id="A0AAU7W0U4"/>
<evidence type="ECO:0000256" key="3">
    <source>
        <dbReference type="ARBA" id="ARBA00022722"/>
    </source>
</evidence>
<evidence type="ECO:0000313" key="6">
    <source>
        <dbReference type="EMBL" id="XBX80005.1"/>
    </source>
</evidence>
<dbReference type="Pfam" id="PF01934">
    <property type="entry name" value="HepT-like"/>
    <property type="match status" value="1"/>
</dbReference>
<dbReference type="PANTHER" id="PTHR34139:SF1">
    <property type="entry name" value="RNASE MJ1380-RELATED"/>
    <property type="match status" value="1"/>
</dbReference>
<dbReference type="InterPro" id="IPR008201">
    <property type="entry name" value="HepT-like"/>
</dbReference>
<keyword evidence="2" id="KW-1277">Toxin-antitoxin system</keyword>
<dbReference type="PANTHER" id="PTHR34139">
    <property type="entry name" value="UPF0331 PROTEIN MJ0127"/>
    <property type="match status" value="1"/>
</dbReference>
<dbReference type="GO" id="GO:0004540">
    <property type="term" value="F:RNA nuclease activity"/>
    <property type="evidence" value="ECO:0007669"/>
    <property type="project" value="InterPro"/>
</dbReference>
<evidence type="ECO:0000256" key="2">
    <source>
        <dbReference type="ARBA" id="ARBA00022649"/>
    </source>
</evidence>
<protein>
    <submittedName>
        <fullName evidence="6">HepT-like ribonuclease domain-containing protein</fullName>
    </submittedName>
</protein>
<keyword evidence="3" id="KW-0540">Nuclease</keyword>
<gene>
    <name evidence="6" type="ORF">ABS642_07945</name>
</gene>
<dbReference type="GO" id="GO:0016787">
    <property type="term" value="F:hydrolase activity"/>
    <property type="evidence" value="ECO:0007669"/>
    <property type="project" value="UniProtKB-KW"/>
</dbReference>
<keyword evidence="5" id="KW-0378">Hydrolase</keyword>
<sequence>MSRRTRARLEDIALACATISRYVRRADSDDEIVFDAIRIRLLEIGEAVKDLPADILDAEPTIPWREIAQMRDHLAHRYFDTAHAVVTATARNDIPLLAAATTRLLDALDDED</sequence>
<reference evidence="6" key="1">
    <citation type="submission" date="2024-06" db="EMBL/GenBank/DDBJ databases">
        <title>Draft genome sequence of Microbacterium sp. strain A8/3-1, isolated from Oxytropis tragacanthoides Fisch. ex DC. Root nodules in the Altai region of Russia.</title>
        <authorList>
            <person name="Sazanova A."/>
            <person name="Guro P."/>
            <person name="Kuznetsova I."/>
            <person name="Belimov A."/>
            <person name="Safronova V."/>
        </authorList>
    </citation>
    <scope>NUCLEOTIDE SEQUENCE</scope>
    <source>
        <strain evidence="6">A8/3-1</strain>
    </source>
</reference>
<dbReference type="EMBL" id="CP158357">
    <property type="protein sequence ID" value="XBX80005.1"/>
    <property type="molecule type" value="Genomic_DNA"/>
</dbReference>